<sequence>MAEWLSVSDNDLTGDLSPVCDNVPGLVWVDADCRGKKREGGDSTFIDGGGGGGDAHEYGDEFGPPDVECPCCSFCCNAHEEGPVSRFDLFGDIIEGKNAIGPPDDRFRRGCYLMA</sequence>
<dbReference type="EMBL" id="HBKQ01062665">
    <property type="protein sequence ID" value="CAE2290234.1"/>
    <property type="molecule type" value="Transcribed_RNA"/>
</dbReference>
<name>A0A7S4NI07_9STRA</name>
<reference evidence="1" key="1">
    <citation type="submission" date="2021-01" db="EMBL/GenBank/DDBJ databases">
        <authorList>
            <person name="Corre E."/>
            <person name="Pelletier E."/>
            <person name="Niang G."/>
            <person name="Scheremetjew M."/>
            <person name="Finn R."/>
            <person name="Kale V."/>
            <person name="Holt S."/>
            <person name="Cochrane G."/>
            <person name="Meng A."/>
            <person name="Brown T."/>
            <person name="Cohen L."/>
        </authorList>
    </citation>
    <scope>NUCLEOTIDE SEQUENCE</scope>
    <source>
        <strain evidence="1">Isolate 1302-5</strain>
    </source>
</reference>
<evidence type="ECO:0000313" key="1">
    <source>
        <dbReference type="EMBL" id="CAE2290234.1"/>
    </source>
</evidence>
<dbReference type="AlphaFoldDB" id="A0A7S4NI07"/>
<protein>
    <submittedName>
        <fullName evidence="1">Uncharacterized protein</fullName>
    </submittedName>
</protein>
<proteinExistence type="predicted"/>
<organism evidence="1">
    <name type="scientific">Odontella aurita</name>
    <dbReference type="NCBI Taxonomy" id="265563"/>
    <lineage>
        <taxon>Eukaryota</taxon>
        <taxon>Sar</taxon>
        <taxon>Stramenopiles</taxon>
        <taxon>Ochrophyta</taxon>
        <taxon>Bacillariophyta</taxon>
        <taxon>Mediophyceae</taxon>
        <taxon>Biddulphiophycidae</taxon>
        <taxon>Eupodiscales</taxon>
        <taxon>Odontellaceae</taxon>
        <taxon>Odontella</taxon>
    </lineage>
</organism>
<gene>
    <name evidence="1" type="ORF">OAUR00152_LOCUS42743</name>
</gene>
<accession>A0A7S4NI07</accession>